<evidence type="ECO:0000256" key="7">
    <source>
        <dbReference type="PIRSR" id="PIRSR006118-2"/>
    </source>
</evidence>
<dbReference type="PANTHER" id="PTHR21485">
    <property type="entry name" value="HAD SUPERFAMILY MEMBERS CMAS AND KDSC"/>
    <property type="match status" value="1"/>
</dbReference>
<dbReference type="AlphaFoldDB" id="A0A1I0QZG3"/>
<feature type="binding site" evidence="7">
    <location>
        <position position="21"/>
    </location>
    <ligand>
        <name>Mg(2+)</name>
        <dbReference type="ChEBI" id="CHEBI:18420"/>
    </ligand>
</feature>
<dbReference type="FunFam" id="3.40.50.1000:FF:000029">
    <property type="entry name" value="3-deoxy-D-manno-octulosonate 8-phosphate phosphatase KdsC"/>
    <property type="match status" value="1"/>
</dbReference>
<dbReference type="Proteomes" id="UP000199437">
    <property type="component" value="Unassembled WGS sequence"/>
</dbReference>
<dbReference type="STRING" id="1267423.SAMN05216290_2973"/>
<dbReference type="OrthoDB" id="9805604at2"/>
<dbReference type="GeneID" id="99987656"/>
<dbReference type="SFLD" id="SFLDS00003">
    <property type="entry name" value="Haloacid_Dehalogenase"/>
    <property type="match status" value="1"/>
</dbReference>
<keyword evidence="6 7" id="KW-0460">Magnesium</keyword>
<comment type="subunit">
    <text evidence="3">Homotetramer.</text>
</comment>
<dbReference type="Gene3D" id="3.40.50.1000">
    <property type="entry name" value="HAD superfamily/HAD-like"/>
    <property type="match status" value="1"/>
</dbReference>
<sequence>MKEISSPIIQKAQLIKAVICDVDGVLTDGGIIYDNNGLELKRFNVKDGQIVKYLKQYGILVGVITGRASQVVKNRCEELKMDFHYHGISNKAEVLAAILKDYKLEAEEVAYIGDDINDLPVITKVGLAATPNDGHFKVKEFVDLVLEAEGGKGTLRELGDIILTAKDNYGEIIQQLT</sequence>
<feature type="binding site" evidence="7">
    <location>
        <position position="114"/>
    </location>
    <ligand>
        <name>Mg(2+)</name>
        <dbReference type="ChEBI" id="CHEBI:18420"/>
    </ligand>
</feature>
<dbReference type="GO" id="GO:0008781">
    <property type="term" value="F:N-acylneuraminate cytidylyltransferase activity"/>
    <property type="evidence" value="ECO:0007669"/>
    <property type="project" value="TreeGrafter"/>
</dbReference>
<evidence type="ECO:0000256" key="3">
    <source>
        <dbReference type="ARBA" id="ARBA00011881"/>
    </source>
</evidence>
<keyword evidence="9" id="KW-1185">Reference proteome</keyword>
<dbReference type="Pfam" id="PF00702">
    <property type="entry name" value="Hydrolase"/>
    <property type="match status" value="1"/>
</dbReference>
<evidence type="ECO:0000313" key="9">
    <source>
        <dbReference type="Proteomes" id="UP000199437"/>
    </source>
</evidence>
<evidence type="ECO:0000256" key="5">
    <source>
        <dbReference type="ARBA" id="ARBA00022801"/>
    </source>
</evidence>
<keyword evidence="4 7" id="KW-0479">Metal-binding</keyword>
<dbReference type="InterPro" id="IPR036412">
    <property type="entry name" value="HAD-like_sf"/>
</dbReference>
<evidence type="ECO:0000256" key="4">
    <source>
        <dbReference type="ARBA" id="ARBA00022723"/>
    </source>
</evidence>
<dbReference type="NCBIfam" id="TIGR01670">
    <property type="entry name" value="KdsC-phosphatas"/>
    <property type="match status" value="1"/>
</dbReference>
<dbReference type="InterPro" id="IPR006549">
    <property type="entry name" value="HAD-SF_hydro_IIIA"/>
</dbReference>
<dbReference type="SFLD" id="SFLDG01138">
    <property type="entry name" value="C1.6.2:_Deoxy-d-mannose-octulo"/>
    <property type="match status" value="1"/>
</dbReference>
<proteinExistence type="inferred from homology"/>
<evidence type="ECO:0000256" key="6">
    <source>
        <dbReference type="ARBA" id="ARBA00022842"/>
    </source>
</evidence>
<evidence type="ECO:0000256" key="2">
    <source>
        <dbReference type="ARBA" id="ARBA00005893"/>
    </source>
</evidence>
<name>A0A1I0QZG3_9BACT</name>
<comment type="similarity">
    <text evidence="2">Belongs to the KdsC family.</text>
</comment>
<feature type="binding site" evidence="7">
    <location>
        <position position="23"/>
    </location>
    <ligand>
        <name>substrate</name>
    </ligand>
</feature>
<evidence type="ECO:0000313" key="8">
    <source>
        <dbReference type="EMBL" id="SEW33244.1"/>
    </source>
</evidence>
<dbReference type="GO" id="GO:0016788">
    <property type="term" value="F:hydrolase activity, acting on ester bonds"/>
    <property type="evidence" value="ECO:0007669"/>
    <property type="project" value="InterPro"/>
</dbReference>
<dbReference type="SUPFAM" id="SSF56784">
    <property type="entry name" value="HAD-like"/>
    <property type="match status" value="1"/>
</dbReference>
<dbReference type="GO" id="GO:0046872">
    <property type="term" value="F:metal ion binding"/>
    <property type="evidence" value="ECO:0007669"/>
    <property type="project" value="UniProtKB-KW"/>
</dbReference>
<gene>
    <name evidence="8" type="ORF">SAMN05216290_2973</name>
</gene>
<dbReference type="CDD" id="cd01630">
    <property type="entry name" value="HAD_KDO-like"/>
    <property type="match status" value="1"/>
</dbReference>
<protein>
    <submittedName>
        <fullName evidence="8">3-deoxy-D-manno-octulosonate 8-phosphate phosphatase (KDO 8-P phosphatase)</fullName>
    </submittedName>
</protein>
<evidence type="ECO:0000256" key="1">
    <source>
        <dbReference type="ARBA" id="ARBA00001946"/>
    </source>
</evidence>
<organism evidence="8 9">
    <name type="scientific">Roseivirga pacifica</name>
    <dbReference type="NCBI Taxonomy" id="1267423"/>
    <lineage>
        <taxon>Bacteria</taxon>
        <taxon>Pseudomonadati</taxon>
        <taxon>Bacteroidota</taxon>
        <taxon>Cytophagia</taxon>
        <taxon>Cytophagales</taxon>
        <taxon>Roseivirgaceae</taxon>
        <taxon>Roseivirga</taxon>
    </lineage>
</organism>
<accession>A0A1I0QZG3</accession>
<dbReference type="PIRSF" id="PIRSF006118">
    <property type="entry name" value="KDO8-P_Ptase"/>
    <property type="match status" value="1"/>
</dbReference>
<dbReference type="NCBIfam" id="TIGR01662">
    <property type="entry name" value="HAD-SF-IIIA"/>
    <property type="match status" value="1"/>
</dbReference>
<dbReference type="SFLD" id="SFLDG01136">
    <property type="entry name" value="C1.6:_Phosphoserine_Phosphatas"/>
    <property type="match status" value="1"/>
</dbReference>
<dbReference type="EMBL" id="FOIR01000002">
    <property type="protein sequence ID" value="SEW33244.1"/>
    <property type="molecule type" value="Genomic_DNA"/>
</dbReference>
<reference evidence="9" key="1">
    <citation type="submission" date="2016-10" db="EMBL/GenBank/DDBJ databases">
        <authorList>
            <person name="Varghese N."/>
            <person name="Submissions S."/>
        </authorList>
    </citation>
    <scope>NUCLEOTIDE SEQUENCE [LARGE SCALE GENOMIC DNA]</scope>
    <source>
        <strain evidence="9">CGMCC 1.12402</strain>
    </source>
</reference>
<dbReference type="InterPro" id="IPR010023">
    <property type="entry name" value="KdsC_fam"/>
</dbReference>
<dbReference type="RefSeq" id="WP_090259349.1">
    <property type="nucleotide sequence ID" value="NZ_FOIR01000002.1"/>
</dbReference>
<dbReference type="InterPro" id="IPR023214">
    <property type="entry name" value="HAD_sf"/>
</dbReference>
<keyword evidence="5" id="KW-0378">Hydrolase</keyword>
<comment type="cofactor">
    <cofactor evidence="1 7">
        <name>Mg(2+)</name>
        <dbReference type="ChEBI" id="CHEBI:18420"/>
    </cofactor>
</comment>
<dbReference type="InterPro" id="IPR050793">
    <property type="entry name" value="CMP-NeuNAc_synthase"/>
</dbReference>
<dbReference type="PANTHER" id="PTHR21485:SF3">
    <property type="entry name" value="N-ACYLNEURAMINATE CYTIDYLYLTRANSFERASE"/>
    <property type="match status" value="1"/>
</dbReference>